<protein>
    <submittedName>
        <fullName evidence="1">Uncharacterized protein</fullName>
    </submittedName>
</protein>
<reference evidence="1 2" key="2">
    <citation type="submission" date="2020-03" db="EMBL/GenBank/DDBJ databases">
        <authorList>
            <person name="Ichikawa N."/>
            <person name="Kimura A."/>
            <person name="Kitahashi Y."/>
            <person name="Uohara A."/>
        </authorList>
    </citation>
    <scope>NUCLEOTIDE SEQUENCE [LARGE SCALE GENOMIC DNA]</scope>
    <source>
        <strain evidence="1 2">NBRC 108638</strain>
    </source>
</reference>
<evidence type="ECO:0000313" key="2">
    <source>
        <dbReference type="Proteomes" id="UP000482960"/>
    </source>
</evidence>
<dbReference type="AlphaFoldDB" id="A0A6V8LD99"/>
<evidence type="ECO:0000313" key="1">
    <source>
        <dbReference type="EMBL" id="GFJ95202.1"/>
    </source>
</evidence>
<dbReference type="Proteomes" id="UP000482960">
    <property type="component" value="Unassembled WGS sequence"/>
</dbReference>
<proteinExistence type="predicted"/>
<reference evidence="1 2" key="1">
    <citation type="submission" date="2020-03" db="EMBL/GenBank/DDBJ databases">
        <title>Whole genome shotgun sequence of Phytohabitans rumicis NBRC 108638.</title>
        <authorList>
            <person name="Komaki H."/>
            <person name="Tamura T."/>
        </authorList>
    </citation>
    <scope>NUCLEOTIDE SEQUENCE [LARGE SCALE GENOMIC DNA]</scope>
    <source>
        <strain evidence="1 2">NBRC 108638</strain>
    </source>
</reference>
<keyword evidence="2" id="KW-1185">Reference proteome</keyword>
<comment type="caution">
    <text evidence="1">The sequence shown here is derived from an EMBL/GenBank/DDBJ whole genome shotgun (WGS) entry which is preliminary data.</text>
</comment>
<accession>A0A6V8LD99</accession>
<gene>
    <name evidence="1" type="ORF">Prum_088440</name>
</gene>
<dbReference type="RefSeq" id="WP_173082694.1">
    <property type="nucleotide sequence ID" value="NZ_BAABJB010000012.1"/>
</dbReference>
<dbReference type="EMBL" id="BLPG01000001">
    <property type="protein sequence ID" value="GFJ95202.1"/>
    <property type="molecule type" value="Genomic_DNA"/>
</dbReference>
<sequence>MFFLGYHLHWSWTELMDLDTAERQQYLRLLVEQIERENAQIEGGRR</sequence>
<organism evidence="1 2">
    <name type="scientific">Phytohabitans rumicis</name>
    <dbReference type="NCBI Taxonomy" id="1076125"/>
    <lineage>
        <taxon>Bacteria</taxon>
        <taxon>Bacillati</taxon>
        <taxon>Actinomycetota</taxon>
        <taxon>Actinomycetes</taxon>
        <taxon>Micromonosporales</taxon>
        <taxon>Micromonosporaceae</taxon>
    </lineage>
</organism>
<name>A0A6V8LD99_9ACTN</name>